<proteinExistence type="predicted"/>
<protein>
    <submittedName>
        <fullName evidence="2">Uncharacterized protein</fullName>
    </submittedName>
</protein>
<dbReference type="KEGG" id="sand:H3309_09800"/>
<evidence type="ECO:0000313" key="3">
    <source>
        <dbReference type="Proteomes" id="UP000515292"/>
    </source>
</evidence>
<name>A0A7G5IEB7_9SPHN</name>
<reference evidence="2 3" key="1">
    <citation type="submission" date="2020-07" db="EMBL/GenBank/DDBJ databases">
        <title>Complete genome sequence for Sandaracinobacter sp. M6.</title>
        <authorList>
            <person name="Tang Y."/>
            <person name="Liu Q."/>
            <person name="Guo Z."/>
            <person name="Lei P."/>
            <person name="Huang B."/>
        </authorList>
    </citation>
    <scope>NUCLEOTIDE SEQUENCE [LARGE SCALE GENOMIC DNA]</scope>
    <source>
        <strain evidence="2 3">M6</strain>
    </source>
</reference>
<keyword evidence="1" id="KW-1133">Transmembrane helix</keyword>
<feature type="transmembrane region" description="Helical" evidence="1">
    <location>
        <begin position="12"/>
        <end position="34"/>
    </location>
</feature>
<dbReference type="Proteomes" id="UP000515292">
    <property type="component" value="Chromosome"/>
</dbReference>
<keyword evidence="1" id="KW-0812">Transmembrane</keyword>
<dbReference type="EMBL" id="CP059851">
    <property type="protein sequence ID" value="QMW21709.1"/>
    <property type="molecule type" value="Genomic_DNA"/>
</dbReference>
<gene>
    <name evidence="2" type="ORF">H3309_09800</name>
</gene>
<keyword evidence="1" id="KW-0472">Membrane</keyword>
<dbReference type="RefSeq" id="WP_182294555.1">
    <property type="nucleotide sequence ID" value="NZ_CP059851.1"/>
</dbReference>
<accession>A0A7G5IEB7</accession>
<evidence type="ECO:0000313" key="2">
    <source>
        <dbReference type="EMBL" id="QMW21709.1"/>
    </source>
</evidence>
<evidence type="ECO:0000256" key="1">
    <source>
        <dbReference type="SAM" id="Phobius"/>
    </source>
</evidence>
<keyword evidence="3" id="KW-1185">Reference proteome</keyword>
<sequence length="347" mass="37835">MPLKEFLETDPLVLVSGVAVAAGGLVAGVMAWFGNQASDRKVAMERQAGADAAAALQREVAAAKQESAGLKAELAERDRRFASIERRIGDEQALIDVRKFFIAANGALALGDGYRSLEGGRFYIRDPAVAGIVYQAMSEADLQREGWFVEGVTMPIDAAAEQLTVHVWRRDAVRTRLLAVAAGEDELDMTVNSWPQVILQYVRTDTIRDIQRRNMLATQEKDDAGTPHELGPDQIKLLEKLGGDPPTAGLINMILGAVQMQSVSPHLSVSFDSVQRSAGILYLSYRLLFNIPDSPPLTVLQETYVVPLAHGIVFVRMQIPTEDGLAASDRAWTNDWLSGLRIVTDPA</sequence>
<organism evidence="2 3">
    <name type="scientific">Sandaracinobacteroides saxicola</name>
    <dbReference type="NCBI Taxonomy" id="2759707"/>
    <lineage>
        <taxon>Bacteria</taxon>
        <taxon>Pseudomonadati</taxon>
        <taxon>Pseudomonadota</taxon>
        <taxon>Alphaproteobacteria</taxon>
        <taxon>Sphingomonadales</taxon>
        <taxon>Sphingosinicellaceae</taxon>
        <taxon>Sandaracinobacteroides</taxon>
    </lineage>
</organism>
<dbReference type="AlphaFoldDB" id="A0A7G5IEB7"/>